<dbReference type="PANTHER" id="PTHR30146">
    <property type="entry name" value="LACI-RELATED TRANSCRIPTIONAL REPRESSOR"/>
    <property type="match status" value="1"/>
</dbReference>
<dbReference type="Pfam" id="PF13377">
    <property type="entry name" value="Peripla_BP_3"/>
    <property type="match status" value="1"/>
</dbReference>
<name>A0A3A1WWQ9_9HYPH</name>
<dbReference type="GO" id="GO:0000976">
    <property type="term" value="F:transcription cis-regulatory region binding"/>
    <property type="evidence" value="ECO:0007669"/>
    <property type="project" value="TreeGrafter"/>
</dbReference>
<keyword evidence="4" id="KW-0804">Transcription</keyword>
<gene>
    <name evidence="6" type="ORF">D3218_03730</name>
</gene>
<dbReference type="GO" id="GO:0003700">
    <property type="term" value="F:DNA-binding transcription factor activity"/>
    <property type="evidence" value="ECO:0007669"/>
    <property type="project" value="TreeGrafter"/>
</dbReference>
<evidence type="ECO:0000259" key="5">
    <source>
        <dbReference type="PROSITE" id="PS50932"/>
    </source>
</evidence>
<dbReference type="InterPro" id="IPR046335">
    <property type="entry name" value="LacI/GalR-like_sensor"/>
</dbReference>
<dbReference type="AlphaFoldDB" id="A0A3A1WWQ9"/>
<dbReference type="SMART" id="SM00354">
    <property type="entry name" value="HTH_LACI"/>
    <property type="match status" value="1"/>
</dbReference>
<accession>A0A3A1WWQ9</accession>
<dbReference type="EMBL" id="QYRN01000002">
    <property type="protein sequence ID" value="RIY02828.1"/>
    <property type="molecule type" value="Genomic_DNA"/>
</dbReference>
<dbReference type="Pfam" id="PF00356">
    <property type="entry name" value="LacI"/>
    <property type="match status" value="1"/>
</dbReference>
<dbReference type="InterPro" id="IPR000843">
    <property type="entry name" value="HTH_LacI"/>
</dbReference>
<evidence type="ECO:0000256" key="2">
    <source>
        <dbReference type="ARBA" id="ARBA00023015"/>
    </source>
</evidence>
<keyword evidence="2" id="KW-0805">Transcription regulation</keyword>
<dbReference type="InterPro" id="IPR028082">
    <property type="entry name" value="Peripla_BP_I"/>
</dbReference>
<dbReference type="Proteomes" id="UP000265750">
    <property type="component" value="Unassembled WGS sequence"/>
</dbReference>
<dbReference type="InterPro" id="IPR010982">
    <property type="entry name" value="Lambda_DNA-bd_dom_sf"/>
</dbReference>
<reference evidence="7" key="1">
    <citation type="submission" date="2018-09" db="EMBL/GenBank/DDBJ databases">
        <authorList>
            <person name="Tuo L."/>
        </authorList>
    </citation>
    <scope>NUCLEOTIDE SEQUENCE [LARGE SCALE GENOMIC DNA]</scope>
    <source>
        <strain evidence="7">M2BS4Y-1</strain>
    </source>
</reference>
<evidence type="ECO:0000256" key="4">
    <source>
        <dbReference type="ARBA" id="ARBA00023163"/>
    </source>
</evidence>
<dbReference type="Gene3D" id="1.10.260.40">
    <property type="entry name" value="lambda repressor-like DNA-binding domains"/>
    <property type="match status" value="1"/>
</dbReference>
<dbReference type="CDD" id="cd01392">
    <property type="entry name" value="HTH_LacI"/>
    <property type="match status" value="1"/>
</dbReference>
<dbReference type="PANTHER" id="PTHR30146:SF151">
    <property type="entry name" value="HTH-TYPE TRANSCRIPTIONAL REPRESSOR CYTR"/>
    <property type="match status" value="1"/>
</dbReference>
<dbReference type="OrthoDB" id="234496at2"/>
<dbReference type="SUPFAM" id="SSF47413">
    <property type="entry name" value="lambda repressor-like DNA-binding domains"/>
    <property type="match status" value="1"/>
</dbReference>
<sequence>MQQARPRSAGGARRVTIVQVAELAGVSPSTASNAITGRRPVDAQTRIRVEKAALELGYRPNLSARRLRSGGAATFAIFSSMPFAVSAGPSRLGFMMEIAAAASLAAMEQGVALMLVPPIAGADLSRLDLDIDGALVIEPSRDDPTLAALAARGVPTVAIGRVPGGMAGIEEVDLQSEATAELLVAHLAGRCARMALVVGDADRTSYASAEAAYRNHARRSGSEPVVLRLPEGGGQEGAARACAGLLASDPGIDGILALVDAFATGAVQAARSLGRSVPADLRIATRYNGLRAMESEPPLTAVDLRLDEVGTRAVHRLLAIAGLGAPARRRAAPSPVLVPRRSTACEAPGSTP</sequence>
<proteinExistence type="predicted"/>
<evidence type="ECO:0000256" key="3">
    <source>
        <dbReference type="ARBA" id="ARBA00023125"/>
    </source>
</evidence>
<dbReference type="SUPFAM" id="SSF53822">
    <property type="entry name" value="Periplasmic binding protein-like I"/>
    <property type="match status" value="1"/>
</dbReference>
<keyword evidence="3" id="KW-0238">DNA-binding</keyword>
<evidence type="ECO:0000313" key="7">
    <source>
        <dbReference type="Proteomes" id="UP000265750"/>
    </source>
</evidence>
<comment type="caution">
    <text evidence="6">The sequence shown here is derived from an EMBL/GenBank/DDBJ whole genome shotgun (WGS) entry which is preliminary data.</text>
</comment>
<dbReference type="Gene3D" id="3.40.50.2300">
    <property type="match status" value="2"/>
</dbReference>
<protein>
    <submittedName>
        <fullName evidence="6">LacI family transcriptional regulator</fullName>
    </submittedName>
</protein>
<keyword evidence="7" id="KW-1185">Reference proteome</keyword>
<evidence type="ECO:0000256" key="1">
    <source>
        <dbReference type="ARBA" id="ARBA00022491"/>
    </source>
</evidence>
<evidence type="ECO:0000313" key="6">
    <source>
        <dbReference type="EMBL" id="RIY02828.1"/>
    </source>
</evidence>
<organism evidence="6 7">
    <name type="scientific">Aureimonas flava</name>
    <dbReference type="NCBI Taxonomy" id="2320271"/>
    <lineage>
        <taxon>Bacteria</taxon>
        <taxon>Pseudomonadati</taxon>
        <taxon>Pseudomonadota</taxon>
        <taxon>Alphaproteobacteria</taxon>
        <taxon>Hyphomicrobiales</taxon>
        <taxon>Aurantimonadaceae</taxon>
        <taxon>Aureimonas</taxon>
    </lineage>
</organism>
<keyword evidence="1" id="KW-0678">Repressor</keyword>
<feature type="domain" description="HTH lacI-type" evidence="5">
    <location>
        <begin position="15"/>
        <end position="69"/>
    </location>
</feature>
<dbReference type="PROSITE" id="PS50932">
    <property type="entry name" value="HTH_LACI_2"/>
    <property type="match status" value="1"/>
</dbReference>